<keyword evidence="5 6" id="KW-0472">Membrane</keyword>
<sequence length="423" mass="48542">MKQLRYLLKREFRLFFTNKTMLSVFFMAPAFYALLIGFTYKKGKVENIPVIVINHDKTPLSDQVTQMFEDNHTIKVLNYIDEPAPLKDEVIKTEAAAVVIIPERFEALMLQKKYPEITVYINTSNVLTANFATKAIQQILGTFSAGAEIKALQRKGMNAEIAKTQYEPFKANYITLFNTTSNYLIFMWPAMMAVVLQQVILMAMAVTFAEEFKRDSFKRDFAGKHKYAVLVMAIKCLPVWIFANLNILFFYLCSLYFKIPSPVNVPNFFLLTAVFVVASTNLGVLFSILVPDALKATQYLMVIASPAFIVSGFTWPTSAMPQFVQYFNSIIPLTPYLEALKIMVVERGSDYLTQKYFIHLLILALVYFVLGWIALKIKINSLYKSTIFQKMMKAMISMKLQHQKTILTKTAQHRKKYKVFISL</sequence>
<dbReference type="PANTHER" id="PTHR30294:SF46">
    <property type="entry name" value="ABC TRANSPORTER PERMEASE"/>
    <property type="match status" value="1"/>
</dbReference>
<gene>
    <name evidence="8" type="ORF">EIH08_04785</name>
</gene>
<dbReference type="RefSeq" id="WP_124784345.1">
    <property type="nucleotide sequence ID" value="NZ_CP034171.1"/>
</dbReference>
<feature type="transmembrane region" description="Helical" evidence="6">
    <location>
        <begin position="297"/>
        <end position="315"/>
    </location>
</feature>
<evidence type="ECO:0000256" key="3">
    <source>
        <dbReference type="ARBA" id="ARBA00022692"/>
    </source>
</evidence>
<evidence type="ECO:0000256" key="6">
    <source>
        <dbReference type="SAM" id="Phobius"/>
    </source>
</evidence>
<dbReference type="Pfam" id="PF12698">
    <property type="entry name" value="ABC2_membrane_3"/>
    <property type="match status" value="1"/>
</dbReference>
<feature type="transmembrane region" description="Helical" evidence="6">
    <location>
        <begin position="269"/>
        <end position="290"/>
    </location>
</feature>
<organism evidence="8 9">
    <name type="scientific">Chryseobacterium taklimakanense</name>
    <dbReference type="NCBI Taxonomy" id="536441"/>
    <lineage>
        <taxon>Bacteria</taxon>
        <taxon>Pseudomonadati</taxon>
        <taxon>Bacteroidota</taxon>
        <taxon>Flavobacteriia</taxon>
        <taxon>Flavobacteriales</taxon>
        <taxon>Weeksellaceae</taxon>
        <taxon>Chryseobacterium group</taxon>
        <taxon>Chryseobacterium</taxon>
    </lineage>
</organism>
<accession>A0A3G8WG33</accession>
<feature type="transmembrane region" description="Helical" evidence="6">
    <location>
        <begin position="21"/>
        <end position="40"/>
    </location>
</feature>
<protein>
    <submittedName>
        <fullName evidence="8">ABC transporter permease</fullName>
    </submittedName>
</protein>
<dbReference type="InterPro" id="IPR051449">
    <property type="entry name" value="ABC-2_transporter_component"/>
</dbReference>
<name>A0A3G8WG33_9FLAO</name>
<keyword evidence="3 6" id="KW-0812">Transmembrane</keyword>
<evidence type="ECO:0000313" key="9">
    <source>
        <dbReference type="Proteomes" id="UP000282297"/>
    </source>
</evidence>
<feature type="transmembrane region" description="Helical" evidence="6">
    <location>
        <begin position="356"/>
        <end position="375"/>
    </location>
</feature>
<evidence type="ECO:0000256" key="4">
    <source>
        <dbReference type="ARBA" id="ARBA00022989"/>
    </source>
</evidence>
<dbReference type="Gene3D" id="3.40.1710.10">
    <property type="entry name" value="abc type-2 transporter like domain"/>
    <property type="match status" value="1"/>
</dbReference>
<dbReference type="GO" id="GO:0005886">
    <property type="term" value="C:plasma membrane"/>
    <property type="evidence" value="ECO:0007669"/>
    <property type="project" value="UniProtKB-SubCell"/>
</dbReference>
<evidence type="ECO:0000256" key="1">
    <source>
        <dbReference type="ARBA" id="ARBA00004651"/>
    </source>
</evidence>
<proteinExistence type="predicted"/>
<dbReference type="EMBL" id="CP034171">
    <property type="protein sequence ID" value="AZI20125.1"/>
    <property type="molecule type" value="Genomic_DNA"/>
</dbReference>
<comment type="subcellular location">
    <subcellularLocation>
        <location evidence="1">Cell membrane</location>
        <topology evidence="1">Multi-pass membrane protein</topology>
    </subcellularLocation>
</comment>
<dbReference type="Proteomes" id="UP000282297">
    <property type="component" value="Chromosome"/>
</dbReference>
<dbReference type="AlphaFoldDB" id="A0A3G8WG33"/>
<evidence type="ECO:0000256" key="5">
    <source>
        <dbReference type="ARBA" id="ARBA00023136"/>
    </source>
</evidence>
<keyword evidence="4 6" id="KW-1133">Transmembrane helix</keyword>
<dbReference type="InterPro" id="IPR013525">
    <property type="entry name" value="ABC2_TM"/>
</dbReference>
<keyword evidence="2" id="KW-1003">Cell membrane</keyword>
<dbReference type="GO" id="GO:0140359">
    <property type="term" value="F:ABC-type transporter activity"/>
    <property type="evidence" value="ECO:0007669"/>
    <property type="project" value="InterPro"/>
</dbReference>
<dbReference type="PANTHER" id="PTHR30294">
    <property type="entry name" value="MEMBRANE COMPONENT OF ABC TRANSPORTER YHHJ-RELATED"/>
    <property type="match status" value="1"/>
</dbReference>
<evidence type="ECO:0000259" key="7">
    <source>
        <dbReference type="Pfam" id="PF12698"/>
    </source>
</evidence>
<reference evidence="9" key="1">
    <citation type="submission" date="2018-11" db="EMBL/GenBank/DDBJ databases">
        <title>Proposal to divide the Flavobacteriaceae and reorganize its genera based on Amino Acid Identity values calculated from whole genome sequences.</title>
        <authorList>
            <person name="Nicholson A.C."/>
            <person name="Gulvik C.A."/>
            <person name="Whitney A.M."/>
            <person name="Humrighouse B.W."/>
            <person name="Bell M."/>
            <person name="Holmes B."/>
            <person name="Steigerwalt A.B."/>
            <person name="Villarma A."/>
            <person name="Sheth M."/>
            <person name="Batra D."/>
            <person name="Pryor J."/>
            <person name="Bernardet J.-F."/>
            <person name="Hugo C."/>
            <person name="Kampfer P."/>
            <person name="Newman J.D."/>
            <person name="McQuiston J.R."/>
        </authorList>
    </citation>
    <scope>NUCLEOTIDE SEQUENCE [LARGE SCALE GENOMIC DNA]</scope>
    <source>
        <strain evidence="9">H4753</strain>
    </source>
</reference>
<feature type="transmembrane region" description="Helical" evidence="6">
    <location>
        <begin position="227"/>
        <end position="257"/>
    </location>
</feature>
<feature type="domain" description="ABC-2 type transporter transmembrane" evidence="7">
    <location>
        <begin position="19"/>
        <end position="373"/>
    </location>
</feature>
<evidence type="ECO:0000256" key="2">
    <source>
        <dbReference type="ARBA" id="ARBA00022475"/>
    </source>
</evidence>
<feature type="transmembrane region" description="Helical" evidence="6">
    <location>
        <begin position="185"/>
        <end position="206"/>
    </location>
</feature>
<evidence type="ECO:0000313" key="8">
    <source>
        <dbReference type="EMBL" id="AZI20125.1"/>
    </source>
</evidence>